<evidence type="ECO:0000256" key="2">
    <source>
        <dbReference type="SAM" id="Phobius"/>
    </source>
</evidence>
<sequence length="444" mass="50958">RRKKNKCNCNPKTMDLFILKRSYTSLVYIRCETTVNQNLTISPCHVMTLQFHLHHCLASQMHISCVFLYILVSTVLDTGLRKNKVKLILIYFFSLGSYLFVPNSLKCVSYYPKRKNVLKNELISKKIKSHVSNKNANNFEIIPYHDDKGLNGRHKQRSKASTPQIIRKSPLEAELGARLHAPQVIKRNHPTNGQISHIPHNLGRPSQAQDQRQYNQWGNIKTQSSNHSQDPEGNPQEPCPEHQVSGMVYVREFGNRVEGLDEDLRAEACPFWKQTRRMPAARVKKKELQIMKWTMNLGHTRTAFCQAKASVMLRRDAASTWGRKYWRTLCSRLRARPCPIRTSTPLNIKNPMSPTAKTVWRMNTKREILFVYDLELSVATDGWIFRYNNQRTKNPGGAWRKTLDFAGDVTGYTSPKEWISLGVKFLLHAPAEVVVASRSNSSGA</sequence>
<feature type="compositionally biased region" description="Polar residues" evidence="1">
    <location>
        <begin position="204"/>
        <end position="228"/>
    </location>
</feature>
<protein>
    <submittedName>
        <fullName evidence="3">Uncharacterized protein</fullName>
    </submittedName>
</protein>
<comment type="caution">
    <text evidence="3">The sequence shown here is derived from an EMBL/GenBank/DDBJ whole genome shotgun (WGS) entry which is preliminary data.</text>
</comment>
<organism evidence="3 4">
    <name type="scientific">Striga hermonthica</name>
    <name type="common">Purple witchweed</name>
    <name type="synonym">Buchnera hermonthica</name>
    <dbReference type="NCBI Taxonomy" id="68872"/>
    <lineage>
        <taxon>Eukaryota</taxon>
        <taxon>Viridiplantae</taxon>
        <taxon>Streptophyta</taxon>
        <taxon>Embryophyta</taxon>
        <taxon>Tracheophyta</taxon>
        <taxon>Spermatophyta</taxon>
        <taxon>Magnoliopsida</taxon>
        <taxon>eudicotyledons</taxon>
        <taxon>Gunneridae</taxon>
        <taxon>Pentapetalae</taxon>
        <taxon>asterids</taxon>
        <taxon>lamiids</taxon>
        <taxon>Lamiales</taxon>
        <taxon>Orobanchaceae</taxon>
        <taxon>Buchnereae</taxon>
        <taxon>Striga</taxon>
    </lineage>
</organism>
<keyword evidence="2" id="KW-0472">Membrane</keyword>
<feature type="region of interest" description="Disordered" evidence="1">
    <location>
        <begin position="182"/>
        <end position="241"/>
    </location>
</feature>
<evidence type="ECO:0000256" key="1">
    <source>
        <dbReference type="SAM" id="MobiDB-lite"/>
    </source>
</evidence>
<feature type="transmembrane region" description="Helical" evidence="2">
    <location>
        <begin position="88"/>
        <end position="105"/>
    </location>
</feature>
<keyword evidence="2" id="KW-0812">Transmembrane</keyword>
<reference evidence="3" key="1">
    <citation type="submission" date="2019-12" db="EMBL/GenBank/DDBJ databases">
        <authorList>
            <person name="Scholes J."/>
        </authorList>
    </citation>
    <scope>NUCLEOTIDE SEQUENCE</scope>
</reference>
<feature type="region of interest" description="Disordered" evidence="1">
    <location>
        <begin position="146"/>
        <end position="167"/>
    </location>
</feature>
<feature type="non-terminal residue" evidence="3">
    <location>
        <position position="444"/>
    </location>
</feature>
<evidence type="ECO:0000313" key="3">
    <source>
        <dbReference type="EMBL" id="CAA0822144.1"/>
    </source>
</evidence>
<evidence type="ECO:0000313" key="4">
    <source>
        <dbReference type="Proteomes" id="UP001153555"/>
    </source>
</evidence>
<name>A0A9N7RB28_STRHE</name>
<keyword evidence="4" id="KW-1185">Reference proteome</keyword>
<gene>
    <name evidence="3" type="ORF">SHERM_19700</name>
</gene>
<feature type="non-terminal residue" evidence="3">
    <location>
        <position position="1"/>
    </location>
</feature>
<keyword evidence="2" id="KW-1133">Transmembrane helix</keyword>
<dbReference type="AlphaFoldDB" id="A0A9N7RB28"/>
<proteinExistence type="predicted"/>
<dbReference type="Proteomes" id="UP001153555">
    <property type="component" value="Unassembled WGS sequence"/>
</dbReference>
<accession>A0A9N7RB28</accession>
<dbReference type="EMBL" id="CACSLK010022181">
    <property type="protein sequence ID" value="CAA0822144.1"/>
    <property type="molecule type" value="Genomic_DNA"/>
</dbReference>